<proteinExistence type="predicted"/>
<organism evidence="1 2">
    <name type="scientific">Botrytis tulipae</name>
    <dbReference type="NCBI Taxonomy" id="87230"/>
    <lineage>
        <taxon>Eukaryota</taxon>
        <taxon>Fungi</taxon>
        <taxon>Dikarya</taxon>
        <taxon>Ascomycota</taxon>
        <taxon>Pezizomycotina</taxon>
        <taxon>Leotiomycetes</taxon>
        <taxon>Helotiales</taxon>
        <taxon>Sclerotiniaceae</taxon>
        <taxon>Botrytis</taxon>
    </lineage>
</organism>
<keyword evidence="2" id="KW-1185">Reference proteome</keyword>
<accession>A0A4Z1EBK0</accession>
<dbReference type="Proteomes" id="UP000297777">
    <property type="component" value="Unassembled WGS sequence"/>
</dbReference>
<evidence type="ECO:0000313" key="2">
    <source>
        <dbReference type="Proteomes" id="UP000297777"/>
    </source>
</evidence>
<comment type="caution">
    <text evidence="1">The sequence shown here is derived from an EMBL/GenBank/DDBJ whole genome shotgun (WGS) entry which is preliminary data.</text>
</comment>
<evidence type="ECO:0000313" key="1">
    <source>
        <dbReference type="EMBL" id="TGO08790.1"/>
    </source>
</evidence>
<dbReference type="OrthoDB" id="3480126at2759"/>
<dbReference type="EMBL" id="PQXH01000192">
    <property type="protein sequence ID" value="TGO08790.1"/>
    <property type="molecule type" value="Genomic_DNA"/>
</dbReference>
<sequence>MDSVQKYRLADTLNHLTYPERLLVLEFCLLDNRSNRQRVSYHLETLRERRWPTERSELQIFREWLMQLEESQHELRQIKECHVMMMEQERPSSEQSGTTARDAGIWPAFLRNFGIIA</sequence>
<dbReference type="AlphaFoldDB" id="A0A4Z1EBK0"/>
<gene>
    <name evidence="1" type="ORF">BTUL_0192g00240</name>
</gene>
<name>A0A4Z1EBK0_9HELO</name>
<protein>
    <submittedName>
        <fullName evidence="1">Uncharacterized protein</fullName>
    </submittedName>
</protein>
<reference evidence="1 2" key="1">
    <citation type="submission" date="2017-12" db="EMBL/GenBank/DDBJ databases">
        <title>Comparative genomics of Botrytis spp.</title>
        <authorList>
            <person name="Valero-Jimenez C.A."/>
            <person name="Tapia P."/>
            <person name="Veloso J."/>
            <person name="Silva-Moreno E."/>
            <person name="Staats M."/>
            <person name="Valdes J.H."/>
            <person name="Van Kan J.A.L."/>
        </authorList>
    </citation>
    <scope>NUCLEOTIDE SEQUENCE [LARGE SCALE GENOMIC DNA]</scope>
    <source>
        <strain evidence="1 2">Bt9001</strain>
    </source>
</reference>